<comment type="caution">
    <text evidence="1">The sequence shown here is derived from an EMBL/GenBank/DDBJ whole genome shotgun (WGS) entry which is preliminary data.</text>
</comment>
<evidence type="ECO:0000313" key="2">
    <source>
        <dbReference type="Proteomes" id="UP001604336"/>
    </source>
</evidence>
<reference evidence="2" key="1">
    <citation type="submission" date="2024-07" db="EMBL/GenBank/DDBJ databases">
        <title>Two chromosome-level genome assemblies of Korean endemic species Abeliophyllum distichum and Forsythia ovata (Oleaceae).</title>
        <authorList>
            <person name="Jang H."/>
        </authorList>
    </citation>
    <scope>NUCLEOTIDE SEQUENCE [LARGE SCALE GENOMIC DNA]</scope>
</reference>
<gene>
    <name evidence="1" type="ORF">Adt_06768</name>
</gene>
<sequence>MEESKLVQTQGCEFQTNTDEDSLETTCRRELAVTCSCVEKRAETRNGAWGSLTRLRGRRTSGIQRLAVGLSSWTGGENNGPLQNGYPRWNPKKKTLNPNLCLC</sequence>
<evidence type="ECO:0000313" key="1">
    <source>
        <dbReference type="EMBL" id="KAL2533417.1"/>
    </source>
</evidence>
<accession>A0ABD1V7W4</accession>
<dbReference type="AlphaFoldDB" id="A0ABD1V7W4"/>
<proteinExistence type="predicted"/>
<name>A0ABD1V7W4_9LAMI</name>
<organism evidence="1 2">
    <name type="scientific">Abeliophyllum distichum</name>
    <dbReference type="NCBI Taxonomy" id="126358"/>
    <lineage>
        <taxon>Eukaryota</taxon>
        <taxon>Viridiplantae</taxon>
        <taxon>Streptophyta</taxon>
        <taxon>Embryophyta</taxon>
        <taxon>Tracheophyta</taxon>
        <taxon>Spermatophyta</taxon>
        <taxon>Magnoliopsida</taxon>
        <taxon>eudicotyledons</taxon>
        <taxon>Gunneridae</taxon>
        <taxon>Pentapetalae</taxon>
        <taxon>asterids</taxon>
        <taxon>lamiids</taxon>
        <taxon>Lamiales</taxon>
        <taxon>Oleaceae</taxon>
        <taxon>Forsythieae</taxon>
        <taxon>Abeliophyllum</taxon>
    </lineage>
</organism>
<protein>
    <submittedName>
        <fullName evidence="1">Uncharacterized protein</fullName>
    </submittedName>
</protein>
<dbReference type="EMBL" id="JBFOLK010000002">
    <property type="protein sequence ID" value="KAL2533417.1"/>
    <property type="molecule type" value="Genomic_DNA"/>
</dbReference>
<keyword evidence="2" id="KW-1185">Reference proteome</keyword>
<dbReference type="Proteomes" id="UP001604336">
    <property type="component" value="Unassembled WGS sequence"/>
</dbReference>